<organism evidence="1">
    <name type="scientific">Zea mays</name>
    <name type="common">Maize</name>
    <dbReference type="NCBI Taxonomy" id="4577"/>
    <lineage>
        <taxon>Eukaryota</taxon>
        <taxon>Viridiplantae</taxon>
        <taxon>Streptophyta</taxon>
        <taxon>Embryophyta</taxon>
        <taxon>Tracheophyta</taxon>
        <taxon>Spermatophyta</taxon>
        <taxon>Magnoliopsida</taxon>
        <taxon>Liliopsida</taxon>
        <taxon>Poales</taxon>
        <taxon>Poaceae</taxon>
        <taxon>PACMAD clade</taxon>
        <taxon>Panicoideae</taxon>
        <taxon>Andropogonodae</taxon>
        <taxon>Andropogoneae</taxon>
        <taxon>Tripsacinae</taxon>
        <taxon>Zea</taxon>
    </lineage>
</organism>
<proteinExistence type="predicted"/>
<accession>A0A317YDM4</accession>
<dbReference type="EMBL" id="NCVQ01000001">
    <property type="protein sequence ID" value="PWZ56747.1"/>
    <property type="molecule type" value="Genomic_DNA"/>
</dbReference>
<name>A0A317YDM4_MAIZE</name>
<dbReference type="Proteomes" id="UP000251960">
    <property type="component" value="Chromosome 1"/>
</dbReference>
<dbReference type="AlphaFoldDB" id="A0A317YDM4"/>
<sequence length="61" mass="7492">MASRSCIWPYKTLFYTICCTVYIVEFEIRDDGYDIRDSFRERKKLSLALHYFFYQTIIYTP</sequence>
<protein>
    <submittedName>
        <fullName evidence="1">Uncharacterized protein</fullName>
    </submittedName>
</protein>
<evidence type="ECO:0000313" key="1">
    <source>
        <dbReference type="EMBL" id="PWZ56747.1"/>
    </source>
</evidence>
<comment type="caution">
    <text evidence="1">The sequence shown here is derived from an EMBL/GenBank/DDBJ whole genome shotgun (WGS) entry which is preliminary data.</text>
</comment>
<gene>
    <name evidence="1" type="ORF">Zm00014a_021704</name>
</gene>
<reference evidence="1" key="1">
    <citation type="journal article" date="2018" name="Nat. Genet.">
        <title>Extensive intraspecific gene order and gene structural variations between Mo17 and other maize genomes.</title>
        <authorList>
            <person name="Sun S."/>
            <person name="Zhou Y."/>
            <person name="Chen J."/>
            <person name="Shi J."/>
            <person name="Zhao H."/>
            <person name="Zhao H."/>
            <person name="Song W."/>
            <person name="Zhang M."/>
            <person name="Cui Y."/>
            <person name="Dong X."/>
            <person name="Liu H."/>
            <person name="Ma X."/>
            <person name="Jiao Y."/>
            <person name="Wang B."/>
            <person name="Wei X."/>
            <person name="Stein J.C."/>
            <person name="Glaubitz J.C."/>
            <person name="Lu F."/>
            <person name="Yu G."/>
            <person name="Liang C."/>
            <person name="Fengler K."/>
            <person name="Li B."/>
            <person name="Rafalski A."/>
            <person name="Schnable P.S."/>
            <person name="Ware D.H."/>
            <person name="Buckler E.S."/>
            <person name="Lai J."/>
        </authorList>
    </citation>
    <scope>NUCLEOTIDE SEQUENCE [LARGE SCALE GENOMIC DNA]</scope>
    <source>
        <tissue evidence="1">Seedling</tissue>
    </source>
</reference>